<name>A0ABP4E898_9ACTN</name>
<feature type="signal peptide" evidence="1">
    <location>
        <begin position="1"/>
        <end position="28"/>
    </location>
</feature>
<comment type="similarity">
    <text evidence="1">Belongs to the glycosyl hydrolase family 6.</text>
</comment>
<evidence type="ECO:0000256" key="1">
    <source>
        <dbReference type="RuleBase" id="RU361186"/>
    </source>
</evidence>
<dbReference type="InterPro" id="IPR016288">
    <property type="entry name" value="Beta_cellobiohydrolase"/>
</dbReference>
<dbReference type="RefSeq" id="WP_343991342.1">
    <property type="nucleotide sequence ID" value="NZ_BAAALG010000002.1"/>
</dbReference>
<evidence type="ECO:0000313" key="2">
    <source>
        <dbReference type="EMBL" id="GAA1093785.1"/>
    </source>
</evidence>
<accession>A0ABP4E898</accession>
<dbReference type="InterPro" id="IPR036434">
    <property type="entry name" value="Beta_cellobiohydrolase_sf"/>
</dbReference>
<dbReference type="EMBL" id="BAAALG010000002">
    <property type="protein sequence ID" value="GAA1093785.1"/>
    <property type="molecule type" value="Genomic_DNA"/>
</dbReference>
<dbReference type="PANTHER" id="PTHR34876">
    <property type="match status" value="1"/>
</dbReference>
<keyword evidence="1" id="KW-0624">Polysaccharide degradation</keyword>
<keyword evidence="1" id="KW-0119">Carbohydrate metabolism</keyword>
<keyword evidence="3" id="KW-1185">Reference proteome</keyword>
<dbReference type="SUPFAM" id="SSF51989">
    <property type="entry name" value="Glycosyl hydrolases family 6, cellulases"/>
    <property type="match status" value="1"/>
</dbReference>
<dbReference type="PRINTS" id="PR00733">
    <property type="entry name" value="GLHYDRLASE6"/>
</dbReference>
<protein>
    <recommendedName>
        <fullName evidence="1">Glucanase</fullName>
        <ecNumber evidence="1">3.2.1.-</ecNumber>
    </recommendedName>
</protein>
<proteinExistence type="inferred from homology"/>
<gene>
    <name evidence="2" type="ORF">GCM10009668_06690</name>
</gene>
<keyword evidence="1" id="KW-0326">Glycosidase</keyword>
<keyword evidence="1" id="KW-0732">Signal</keyword>
<dbReference type="EC" id="3.2.1.-" evidence="1"/>
<comment type="caution">
    <text evidence="2">The sequence shown here is derived from an EMBL/GenBank/DDBJ whole genome shotgun (WGS) entry which is preliminary data.</text>
</comment>
<reference evidence="3" key="1">
    <citation type="journal article" date="2019" name="Int. J. Syst. Evol. Microbiol.">
        <title>The Global Catalogue of Microorganisms (GCM) 10K type strain sequencing project: providing services to taxonomists for standard genome sequencing and annotation.</title>
        <authorList>
            <consortium name="The Broad Institute Genomics Platform"/>
            <consortium name="The Broad Institute Genome Sequencing Center for Infectious Disease"/>
            <person name="Wu L."/>
            <person name="Ma J."/>
        </authorList>
    </citation>
    <scope>NUCLEOTIDE SEQUENCE [LARGE SCALE GENOMIC DNA]</scope>
    <source>
        <strain evidence="3">JCM 13008</strain>
    </source>
</reference>
<organism evidence="2 3">
    <name type="scientific">Nocardioides dubius</name>
    <dbReference type="NCBI Taxonomy" id="317019"/>
    <lineage>
        <taxon>Bacteria</taxon>
        <taxon>Bacillati</taxon>
        <taxon>Actinomycetota</taxon>
        <taxon>Actinomycetes</taxon>
        <taxon>Propionibacteriales</taxon>
        <taxon>Nocardioidaceae</taxon>
        <taxon>Nocardioides</taxon>
    </lineage>
</organism>
<keyword evidence="1" id="KW-0136">Cellulose degradation</keyword>
<dbReference type="PANTHER" id="PTHR34876:SF4">
    <property type="entry name" value="1,4-BETA-D-GLUCAN CELLOBIOHYDROLASE C-RELATED"/>
    <property type="match status" value="1"/>
</dbReference>
<dbReference type="Gene3D" id="3.20.20.40">
    <property type="entry name" value="1, 4-beta cellobiohydrolase"/>
    <property type="match status" value="1"/>
</dbReference>
<dbReference type="Pfam" id="PF01341">
    <property type="entry name" value="Glyco_hydro_6"/>
    <property type="match status" value="1"/>
</dbReference>
<keyword evidence="1" id="KW-0378">Hydrolase</keyword>
<sequence length="398" mass="43646">MRSIPPRWRPAAALVAAGALLAAMVVSTAEPEDAPRAVHAAGEPRAEVWQVAEAAYPENADNPLAARVWGVYQGPQDQVSVAYQSAGTKQRADLDVIALRPRTKWYGAFVPDAKIRASVQRYIASSQNGDPEKLVQLAVFRMRPWEHAACQRRSTTAERRSYRRWIRELAAGIGATPTLAIMQPDAPFLWCVPDRAVKARLLTYATRTLAALPRTAVYLDAGAADWCENGKGNDPERCAQILKLTGVKHARGFALDSTHYMGPAENVRHGAKIAAILARDGYGTKHFIVDTAKSGRPTRWNDMVPSTKGGLRDDARVCTATVTDRCVTLGIPPTVRVGDPAWGLPDDVVALARRHVDGFVWFGRPWLYRQADPFVMKRARAMARSTPWPRPLTLGSGS</sequence>
<feature type="chain" id="PRO_5044982439" description="Glucanase" evidence="1">
    <location>
        <begin position="29"/>
        <end position="398"/>
    </location>
</feature>
<evidence type="ECO:0000313" key="3">
    <source>
        <dbReference type="Proteomes" id="UP001501581"/>
    </source>
</evidence>
<dbReference type="Proteomes" id="UP001501581">
    <property type="component" value="Unassembled WGS sequence"/>
</dbReference>